<reference evidence="2 3" key="1">
    <citation type="submission" date="2019-04" db="EMBL/GenBank/DDBJ databases">
        <title>genome sequence of strain W3.</title>
        <authorList>
            <person name="Gao J."/>
            <person name="Sun J."/>
        </authorList>
    </citation>
    <scope>NUCLEOTIDE SEQUENCE [LARGE SCALE GENOMIC DNA]</scope>
    <source>
        <strain evidence="2 3">W3</strain>
    </source>
</reference>
<keyword evidence="1" id="KW-1133">Transmembrane helix</keyword>
<feature type="transmembrane region" description="Helical" evidence="1">
    <location>
        <begin position="12"/>
        <end position="38"/>
    </location>
</feature>
<sequence length="127" mass="13285">MNNTVVATRGWLVLFRGLVWLIISGIALQFFLAGLIVFGGGVGWEAHAATGGALALPILLAFAISFQGALLPYRRFASLLLAGYLLQVMLAALADALPLLGALHPVNGLAMATVAFLLASRLARAWG</sequence>
<organism evidence="2 3">
    <name type="scientific">Rhizobium rosettiformans W3</name>
    <dbReference type="NCBI Taxonomy" id="538378"/>
    <lineage>
        <taxon>Bacteria</taxon>
        <taxon>Pseudomonadati</taxon>
        <taxon>Pseudomonadota</taxon>
        <taxon>Alphaproteobacteria</taxon>
        <taxon>Hyphomicrobiales</taxon>
        <taxon>Rhizobiaceae</taxon>
        <taxon>Rhizobium/Agrobacterium group</taxon>
        <taxon>Rhizobium</taxon>
    </lineage>
</organism>
<keyword evidence="1" id="KW-0812">Transmembrane</keyword>
<protein>
    <submittedName>
        <fullName evidence="2">Uncharacterized protein</fullName>
    </submittedName>
</protein>
<dbReference type="Pfam" id="PF19728">
    <property type="entry name" value="DUF6220"/>
    <property type="match status" value="1"/>
</dbReference>
<evidence type="ECO:0000256" key="1">
    <source>
        <dbReference type="SAM" id="Phobius"/>
    </source>
</evidence>
<dbReference type="InterPro" id="IPR046192">
    <property type="entry name" value="DUF6220"/>
</dbReference>
<gene>
    <name evidence="2" type="ORF">FAA86_12405</name>
</gene>
<keyword evidence="1" id="KW-0472">Membrane</keyword>
<evidence type="ECO:0000313" key="2">
    <source>
        <dbReference type="EMBL" id="THV35332.1"/>
    </source>
</evidence>
<feature type="transmembrane region" description="Helical" evidence="1">
    <location>
        <begin position="106"/>
        <end position="123"/>
    </location>
</feature>
<evidence type="ECO:0000313" key="3">
    <source>
        <dbReference type="Proteomes" id="UP000307378"/>
    </source>
</evidence>
<dbReference type="EMBL" id="STGU01000006">
    <property type="protein sequence ID" value="THV35332.1"/>
    <property type="molecule type" value="Genomic_DNA"/>
</dbReference>
<feature type="transmembrane region" description="Helical" evidence="1">
    <location>
        <begin position="76"/>
        <end position="94"/>
    </location>
</feature>
<proteinExistence type="predicted"/>
<accession>A0A4S8PZ78</accession>
<dbReference type="AlphaFoldDB" id="A0A4S8PZ78"/>
<feature type="transmembrane region" description="Helical" evidence="1">
    <location>
        <begin position="44"/>
        <end position="64"/>
    </location>
</feature>
<name>A0A4S8PZ78_9HYPH</name>
<dbReference type="RefSeq" id="WP_136541001.1">
    <property type="nucleotide sequence ID" value="NZ_STGU01000006.1"/>
</dbReference>
<comment type="caution">
    <text evidence="2">The sequence shown here is derived from an EMBL/GenBank/DDBJ whole genome shotgun (WGS) entry which is preliminary data.</text>
</comment>
<dbReference type="Proteomes" id="UP000307378">
    <property type="component" value="Unassembled WGS sequence"/>
</dbReference>